<accession>A0AA39KDY0</accession>
<dbReference type="EMBL" id="JAUEPR010000264">
    <property type="protein sequence ID" value="KAK0459038.1"/>
    <property type="molecule type" value="Genomic_DNA"/>
</dbReference>
<organism evidence="1 2">
    <name type="scientific">Armillaria novae-zelandiae</name>
    <dbReference type="NCBI Taxonomy" id="153914"/>
    <lineage>
        <taxon>Eukaryota</taxon>
        <taxon>Fungi</taxon>
        <taxon>Dikarya</taxon>
        <taxon>Basidiomycota</taxon>
        <taxon>Agaricomycotina</taxon>
        <taxon>Agaricomycetes</taxon>
        <taxon>Agaricomycetidae</taxon>
        <taxon>Agaricales</taxon>
        <taxon>Marasmiineae</taxon>
        <taxon>Physalacriaceae</taxon>
        <taxon>Armillaria</taxon>
    </lineage>
</organism>
<evidence type="ECO:0000313" key="1">
    <source>
        <dbReference type="EMBL" id="KAK0459038.1"/>
    </source>
</evidence>
<sequence length="307" mass="34470">MCQERDSRFLGKSGLYVDEQALPHAQSSGNHVVLVFQQNFRFAQIHQEEETGECHSVSVMVEVMEGNINLTCQLGYTGIAFSTSPGPSPVIVGRPNNTCEHEYVTGGVKLAQGGGGMEMTNVTYINAFKASWTLLPFMAHEHINVPTFRAPSDPISIHIPAPIIETLVPEVILNLNWPSASHLSELINRSVMTAIVLGHRELMVFATAAAAITRTTYIAQRDIWPRIWHMSVVVDGAELQNHGLNEVTDVIFIRFGKKIKFGLKELFLYQYHKRKKTRCKTSEVKAAIWRVLHESRHVERTGDWPRA</sequence>
<gene>
    <name evidence="1" type="ORF">IW261DRAFT_1600635</name>
</gene>
<name>A0AA39KDY0_9AGAR</name>
<keyword evidence="2" id="KW-1185">Reference proteome</keyword>
<evidence type="ECO:0000313" key="2">
    <source>
        <dbReference type="Proteomes" id="UP001175227"/>
    </source>
</evidence>
<dbReference type="Proteomes" id="UP001175227">
    <property type="component" value="Unassembled WGS sequence"/>
</dbReference>
<protein>
    <submittedName>
        <fullName evidence="1">Uncharacterized protein</fullName>
    </submittedName>
</protein>
<comment type="caution">
    <text evidence="1">The sequence shown here is derived from an EMBL/GenBank/DDBJ whole genome shotgun (WGS) entry which is preliminary data.</text>
</comment>
<proteinExistence type="predicted"/>
<reference evidence="1" key="1">
    <citation type="submission" date="2023-06" db="EMBL/GenBank/DDBJ databases">
        <authorList>
            <consortium name="Lawrence Berkeley National Laboratory"/>
            <person name="Ahrendt S."/>
            <person name="Sahu N."/>
            <person name="Indic B."/>
            <person name="Wong-Bajracharya J."/>
            <person name="Merenyi Z."/>
            <person name="Ke H.-M."/>
            <person name="Monk M."/>
            <person name="Kocsube S."/>
            <person name="Drula E."/>
            <person name="Lipzen A."/>
            <person name="Balint B."/>
            <person name="Henrissat B."/>
            <person name="Andreopoulos B."/>
            <person name="Martin F.M."/>
            <person name="Harder C.B."/>
            <person name="Rigling D."/>
            <person name="Ford K.L."/>
            <person name="Foster G.D."/>
            <person name="Pangilinan J."/>
            <person name="Papanicolaou A."/>
            <person name="Barry K."/>
            <person name="LaButti K."/>
            <person name="Viragh M."/>
            <person name="Koriabine M."/>
            <person name="Yan M."/>
            <person name="Riley R."/>
            <person name="Champramary S."/>
            <person name="Plett K.L."/>
            <person name="Tsai I.J."/>
            <person name="Slot J."/>
            <person name="Sipos G."/>
            <person name="Plett J."/>
            <person name="Nagy L.G."/>
            <person name="Grigoriev I.V."/>
        </authorList>
    </citation>
    <scope>NUCLEOTIDE SEQUENCE</scope>
    <source>
        <strain evidence="1">ICMP 16352</strain>
    </source>
</reference>
<dbReference type="AlphaFoldDB" id="A0AA39KDY0"/>